<dbReference type="InterPro" id="IPR007267">
    <property type="entry name" value="GtrA_DPMS_TM"/>
</dbReference>
<evidence type="ECO:0000256" key="2">
    <source>
        <dbReference type="ARBA" id="ARBA00009399"/>
    </source>
</evidence>
<evidence type="ECO:0000256" key="1">
    <source>
        <dbReference type="ARBA" id="ARBA00004141"/>
    </source>
</evidence>
<proteinExistence type="inferred from homology"/>
<feature type="domain" description="GtrA/DPMS transmembrane" evidence="7">
    <location>
        <begin position="19"/>
        <end position="135"/>
    </location>
</feature>
<dbReference type="EMBL" id="DVNH01000037">
    <property type="protein sequence ID" value="HIU51965.1"/>
    <property type="molecule type" value="Genomic_DNA"/>
</dbReference>
<evidence type="ECO:0000313" key="8">
    <source>
        <dbReference type="EMBL" id="HIU51965.1"/>
    </source>
</evidence>
<gene>
    <name evidence="8" type="ORF">IAB70_05030</name>
</gene>
<feature type="transmembrane region" description="Helical" evidence="6">
    <location>
        <begin position="83"/>
        <end position="105"/>
    </location>
</feature>
<keyword evidence="3 6" id="KW-0812">Transmembrane</keyword>
<evidence type="ECO:0000256" key="6">
    <source>
        <dbReference type="SAM" id="Phobius"/>
    </source>
</evidence>
<comment type="similarity">
    <text evidence="2">Belongs to the GtrA family.</text>
</comment>
<evidence type="ECO:0000256" key="4">
    <source>
        <dbReference type="ARBA" id="ARBA00022989"/>
    </source>
</evidence>
<dbReference type="GO" id="GO:0005886">
    <property type="term" value="C:plasma membrane"/>
    <property type="evidence" value="ECO:0007669"/>
    <property type="project" value="TreeGrafter"/>
</dbReference>
<dbReference type="InterPro" id="IPR051401">
    <property type="entry name" value="GtrA_CellWall_Glycosyl"/>
</dbReference>
<dbReference type="PANTHER" id="PTHR38459:SF5">
    <property type="entry name" value="CELL WALL TEICHOIC ACID GLYCOSYLATION PROTEIN GTCA"/>
    <property type="match status" value="1"/>
</dbReference>
<accession>A0A9D1S9L5</accession>
<dbReference type="PANTHER" id="PTHR38459">
    <property type="entry name" value="PROPHAGE BACTOPRENOL-LINKED GLUCOSE TRANSLOCASE HOMOLOG"/>
    <property type="match status" value="1"/>
</dbReference>
<keyword evidence="5 6" id="KW-0472">Membrane</keyword>
<dbReference type="GO" id="GO:0000271">
    <property type="term" value="P:polysaccharide biosynthetic process"/>
    <property type="evidence" value="ECO:0007669"/>
    <property type="project" value="InterPro"/>
</dbReference>
<reference evidence="8" key="2">
    <citation type="journal article" date="2021" name="PeerJ">
        <title>Extensive microbial diversity within the chicken gut microbiome revealed by metagenomics and culture.</title>
        <authorList>
            <person name="Gilroy R."/>
            <person name="Ravi A."/>
            <person name="Getino M."/>
            <person name="Pursley I."/>
            <person name="Horton D.L."/>
            <person name="Alikhan N.F."/>
            <person name="Baker D."/>
            <person name="Gharbi K."/>
            <person name="Hall N."/>
            <person name="Watson M."/>
            <person name="Adriaenssens E.M."/>
            <person name="Foster-Nyarko E."/>
            <person name="Jarju S."/>
            <person name="Secka A."/>
            <person name="Antonio M."/>
            <person name="Oren A."/>
            <person name="Chaudhuri R.R."/>
            <person name="La Ragione R."/>
            <person name="Hildebrand F."/>
            <person name="Pallen M.J."/>
        </authorList>
    </citation>
    <scope>NUCLEOTIDE SEQUENCE</scope>
    <source>
        <strain evidence="8">CHK195-15760</strain>
    </source>
</reference>
<name>A0A9D1S9L5_9FIRM</name>
<feature type="transmembrane region" description="Helical" evidence="6">
    <location>
        <begin position="111"/>
        <end position="129"/>
    </location>
</feature>
<evidence type="ECO:0000256" key="5">
    <source>
        <dbReference type="ARBA" id="ARBA00023136"/>
    </source>
</evidence>
<reference evidence="8" key="1">
    <citation type="submission" date="2020-10" db="EMBL/GenBank/DDBJ databases">
        <authorList>
            <person name="Gilroy R."/>
        </authorList>
    </citation>
    <scope>NUCLEOTIDE SEQUENCE</scope>
    <source>
        <strain evidence="8">CHK195-15760</strain>
    </source>
</reference>
<feature type="transmembrane region" description="Helical" evidence="6">
    <location>
        <begin position="47"/>
        <end position="63"/>
    </location>
</feature>
<sequence length="142" mass="16271">METIKKIMKKILTKEVILYAIFGVLTTVVNIGSFYIMTNWLHWNEDISNAIAILLAVLVAYVTNKDMVFHSEAETIQEKGKEFAKFMAGRAFTMIVEYVGCLILFRTPIPQMISKCAMTVIVIILNFFISKFFAFKRKNVEA</sequence>
<comment type="caution">
    <text evidence="8">The sequence shown here is derived from an EMBL/GenBank/DDBJ whole genome shotgun (WGS) entry which is preliminary data.</text>
</comment>
<dbReference type="Proteomes" id="UP000824093">
    <property type="component" value="Unassembled WGS sequence"/>
</dbReference>
<organism evidence="8 9">
    <name type="scientific">Candidatus Merdicola faecigallinarum</name>
    <dbReference type="NCBI Taxonomy" id="2840862"/>
    <lineage>
        <taxon>Bacteria</taxon>
        <taxon>Bacillati</taxon>
        <taxon>Bacillota</taxon>
        <taxon>Clostridia</taxon>
        <taxon>Candidatus Merdicola</taxon>
    </lineage>
</organism>
<feature type="transmembrane region" description="Helical" evidence="6">
    <location>
        <begin position="16"/>
        <end position="35"/>
    </location>
</feature>
<evidence type="ECO:0000313" key="9">
    <source>
        <dbReference type="Proteomes" id="UP000824093"/>
    </source>
</evidence>
<dbReference type="AlphaFoldDB" id="A0A9D1S9L5"/>
<protein>
    <submittedName>
        <fullName evidence="8">GtrA family protein</fullName>
    </submittedName>
</protein>
<evidence type="ECO:0000259" key="7">
    <source>
        <dbReference type="Pfam" id="PF04138"/>
    </source>
</evidence>
<comment type="subcellular location">
    <subcellularLocation>
        <location evidence="1">Membrane</location>
        <topology evidence="1">Multi-pass membrane protein</topology>
    </subcellularLocation>
</comment>
<keyword evidence="4 6" id="KW-1133">Transmembrane helix</keyword>
<dbReference type="Pfam" id="PF04138">
    <property type="entry name" value="GtrA_DPMS_TM"/>
    <property type="match status" value="1"/>
</dbReference>
<evidence type="ECO:0000256" key="3">
    <source>
        <dbReference type="ARBA" id="ARBA00022692"/>
    </source>
</evidence>